<dbReference type="VEuPathDB" id="FungiDB:Z517_10594"/>
<protein>
    <recommendedName>
        <fullName evidence="5">CENP-V/GFA domain-containing protein</fullName>
    </recommendedName>
</protein>
<dbReference type="RefSeq" id="XP_013279657.1">
    <property type="nucleotide sequence ID" value="XM_013424203.1"/>
</dbReference>
<dbReference type="PANTHER" id="PTHR33337:SF40">
    <property type="entry name" value="CENP-V_GFA DOMAIN-CONTAINING PROTEIN-RELATED"/>
    <property type="match status" value="1"/>
</dbReference>
<dbReference type="OrthoDB" id="9985472at2759"/>
<evidence type="ECO:0000256" key="2">
    <source>
        <dbReference type="ARBA" id="ARBA00022723"/>
    </source>
</evidence>
<dbReference type="InterPro" id="IPR011057">
    <property type="entry name" value="Mss4-like_sf"/>
</dbReference>
<dbReference type="Proteomes" id="UP000053029">
    <property type="component" value="Unassembled WGS sequence"/>
</dbReference>
<dbReference type="STRING" id="1442368.A0A0D2GTT4"/>
<keyword evidence="4" id="KW-0456">Lyase</keyword>
<dbReference type="EMBL" id="KN846975">
    <property type="protein sequence ID" value="KIW75849.1"/>
    <property type="molecule type" value="Genomic_DNA"/>
</dbReference>
<keyword evidence="3" id="KW-0862">Zinc</keyword>
<name>A0A0D2GTT4_9EURO</name>
<dbReference type="GO" id="GO:0016846">
    <property type="term" value="F:carbon-sulfur lyase activity"/>
    <property type="evidence" value="ECO:0007669"/>
    <property type="project" value="InterPro"/>
</dbReference>
<dbReference type="GeneID" id="25310084"/>
<dbReference type="InterPro" id="IPR006913">
    <property type="entry name" value="CENP-V/GFA"/>
</dbReference>
<dbReference type="PANTHER" id="PTHR33337">
    <property type="entry name" value="GFA DOMAIN-CONTAINING PROTEIN"/>
    <property type="match status" value="1"/>
</dbReference>
<dbReference type="GO" id="GO:0046872">
    <property type="term" value="F:metal ion binding"/>
    <property type="evidence" value="ECO:0007669"/>
    <property type="project" value="UniProtKB-KW"/>
</dbReference>
<keyword evidence="7" id="KW-1185">Reference proteome</keyword>
<comment type="similarity">
    <text evidence="1">Belongs to the Gfa family.</text>
</comment>
<accession>A0A0D2GTT4</accession>
<dbReference type="Gene3D" id="3.90.1590.10">
    <property type="entry name" value="glutathione-dependent formaldehyde- activating enzyme (gfa)"/>
    <property type="match status" value="1"/>
</dbReference>
<dbReference type="HOGENOM" id="CLU_055491_3_2_1"/>
<feature type="domain" description="CENP-V/GFA" evidence="5">
    <location>
        <begin position="1"/>
        <end position="121"/>
    </location>
</feature>
<dbReference type="PROSITE" id="PS51891">
    <property type="entry name" value="CENP_V_GFA"/>
    <property type="match status" value="1"/>
</dbReference>
<evidence type="ECO:0000256" key="4">
    <source>
        <dbReference type="ARBA" id="ARBA00023239"/>
    </source>
</evidence>
<gene>
    <name evidence="6" type="ORF">Z517_10594</name>
</gene>
<evidence type="ECO:0000256" key="3">
    <source>
        <dbReference type="ARBA" id="ARBA00022833"/>
    </source>
</evidence>
<dbReference type="Pfam" id="PF04828">
    <property type="entry name" value="GFA"/>
    <property type="match status" value="1"/>
</dbReference>
<evidence type="ECO:0000259" key="5">
    <source>
        <dbReference type="PROSITE" id="PS51891"/>
    </source>
</evidence>
<dbReference type="SUPFAM" id="SSF51316">
    <property type="entry name" value="Mss4-like"/>
    <property type="match status" value="1"/>
</dbReference>
<organism evidence="6 7">
    <name type="scientific">Fonsecaea pedrosoi CBS 271.37</name>
    <dbReference type="NCBI Taxonomy" id="1442368"/>
    <lineage>
        <taxon>Eukaryota</taxon>
        <taxon>Fungi</taxon>
        <taxon>Dikarya</taxon>
        <taxon>Ascomycota</taxon>
        <taxon>Pezizomycotina</taxon>
        <taxon>Eurotiomycetes</taxon>
        <taxon>Chaetothyriomycetidae</taxon>
        <taxon>Chaetothyriales</taxon>
        <taxon>Herpotrichiellaceae</taxon>
        <taxon>Fonsecaea</taxon>
    </lineage>
</organism>
<evidence type="ECO:0000313" key="6">
    <source>
        <dbReference type="EMBL" id="KIW75849.1"/>
    </source>
</evidence>
<dbReference type="AlphaFoldDB" id="A0A0D2GTT4"/>
<keyword evidence="2" id="KW-0479">Metal-binding</keyword>
<evidence type="ECO:0000313" key="7">
    <source>
        <dbReference type="Proteomes" id="UP000053029"/>
    </source>
</evidence>
<reference evidence="6 7" key="1">
    <citation type="submission" date="2015-01" db="EMBL/GenBank/DDBJ databases">
        <title>The Genome Sequence of Fonsecaea pedrosoi CBS 271.37.</title>
        <authorList>
            <consortium name="The Broad Institute Genomics Platform"/>
            <person name="Cuomo C."/>
            <person name="de Hoog S."/>
            <person name="Gorbushina A."/>
            <person name="Stielow B."/>
            <person name="Teixiera M."/>
            <person name="Abouelleil A."/>
            <person name="Chapman S.B."/>
            <person name="Priest M."/>
            <person name="Young S.K."/>
            <person name="Wortman J."/>
            <person name="Nusbaum C."/>
            <person name="Birren B."/>
        </authorList>
    </citation>
    <scope>NUCLEOTIDE SEQUENCE [LARGE SCALE GENOMIC DNA]</scope>
    <source>
        <strain evidence="6 7">CBS 271.37</strain>
    </source>
</reference>
<proteinExistence type="inferred from homology"/>
<evidence type="ECO:0000256" key="1">
    <source>
        <dbReference type="ARBA" id="ARBA00005495"/>
    </source>
</evidence>
<sequence>MVGGSCLCGNVKFNLDVDPEAADMQTKACHCRPCRKITGAVASLNLNVPAKAFTLTSGKLKTVKTKHVDEGFEFSLSFCPECGSPIYAIPHGLGAQDVLVIQVGTLDDASVLEKVPAVEMNVKHRLQWVKEVEGAEQREKYG</sequence>